<evidence type="ECO:0000256" key="3">
    <source>
        <dbReference type="ARBA" id="ARBA00022490"/>
    </source>
</evidence>
<name>A0A1W1WU02_9BACT</name>
<dbReference type="PANTHER" id="PTHR22572">
    <property type="entry name" value="SUGAR-1-PHOSPHATE GUANYL TRANSFERASE"/>
    <property type="match status" value="1"/>
</dbReference>
<keyword evidence="10" id="KW-0548">Nucleotidyltransferase</keyword>
<dbReference type="InterPro" id="IPR056764">
    <property type="entry name" value="LbH_EIF2B3/5"/>
</dbReference>
<evidence type="ECO:0000313" key="10">
    <source>
        <dbReference type="EMBL" id="SMC09675.1"/>
    </source>
</evidence>
<evidence type="ECO:0000259" key="6">
    <source>
        <dbReference type="Pfam" id="PF00483"/>
    </source>
</evidence>
<dbReference type="CDD" id="cd04181">
    <property type="entry name" value="NTP_transferase"/>
    <property type="match status" value="1"/>
</dbReference>
<dbReference type="Pfam" id="PF25084">
    <property type="entry name" value="LbH_EIF2B"/>
    <property type="match status" value="1"/>
</dbReference>
<dbReference type="InterPro" id="IPR005845">
    <property type="entry name" value="A-D-PHexomutase_a/b/a-II"/>
</dbReference>
<reference evidence="11" key="1">
    <citation type="submission" date="2017-04" db="EMBL/GenBank/DDBJ databases">
        <authorList>
            <person name="Varghese N."/>
            <person name="Submissions S."/>
        </authorList>
    </citation>
    <scope>NUCLEOTIDE SEQUENCE [LARGE SCALE GENOMIC DNA]</scope>
    <source>
        <strain evidence="11">DSM 16512</strain>
    </source>
</reference>
<keyword evidence="3" id="KW-0963">Cytoplasm</keyword>
<keyword evidence="4" id="KW-0396">Initiation factor</keyword>
<feature type="domain" description="Alpha-D-phosphohexomutase alpha/beta/alpha" evidence="7">
    <location>
        <begin position="388"/>
        <end position="519"/>
    </location>
</feature>
<evidence type="ECO:0000256" key="1">
    <source>
        <dbReference type="ARBA" id="ARBA00004514"/>
    </source>
</evidence>
<comment type="subcellular location">
    <subcellularLocation>
        <location evidence="1">Cytoplasm</location>
        <location evidence="1">Cytosol</location>
    </subcellularLocation>
</comment>
<evidence type="ECO:0000256" key="2">
    <source>
        <dbReference type="ARBA" id="ARBA00010231"/>
    </source>
</evidence>
<dbReference type="Pfam" id="PF00483">
    <property type="entry name" value="NTP_transferase"/>
    <property type="match status" value="1"/>
</dbReference>
<dbReference type="STRING" id="1069081.SAMN05660197_1497"/>
<dbReference type="GO" id="GO:0005975">
    <property type="term" value="P:carbohydrate metabolic process"/>
    <property type="evidence" value="ECO:0007669"/>
    <property type="project" value="InterPro"/>
</dbReference>
<dbReference type="Pfam" id="PF02878">
    <property type="entry name" value="PGM_PMM_I"/>
    <property type="match status" value="1"/>
</dbReference>
<dbReference type="InterPro" id="IPR029044">
    <property type="entry name" value="Nucleotide-diphossugar_trans"/>
</dbReference>
<dbReference type="InterPro" id="IPR005844">
    <property type="entry name" value="A-D-PHexomutase_a/b/a-I"/>
</dbReference>
<feature type="domain" description="Alpha-D-phosphohexomutase alpha/beta/alpha" evidence="8">
    <location>
        <begin position="542"/>
        <end position="642"/>
    </location>
</feature>
<dbReference type="SUPFAM" id="SSF53448">
    <property type="entry name" value="Nucleotide-diphospho-sugar transferases"/>
    <property type="match status" value="1"/>
</dbReference>
<evidence type="ECO:0000259" key="8">
    <source>
        <dbReference type="Pfam" id="PF02879"/>
    </source>
</evidence>
<dbReference type="InterPro" id="IPR005835">
    <property type="entry name" value="NTP_transferase_dom"/>
</dbReference>
<dbReference type="EMBL" id="FWWZ01000001">
    <property type="protein sequence ID" value="SMC09675.1"/>
    <property type="molecule type" value="Genomic_DNA"/>
</dbReference>
<dbReference type="InterPro" id="IPR011004">
    <property type="entry name" value="Trimer_LpxA-like_sf"/>
</dbReference>
<gene>
    <name evidence="10" type="ORF">SAMN05660197_1497</name>
</gene>
<evidence type="ECO:0000256" key="5">
    <source>
        <dbReference type="ARBA" id="ARBA00022917"/>
    </source>
</evidence>
<dbReference type="SUPFAM" id="SSF51161">
    <property type="entry name" value="Trimeric LpxA-like enzymes"/>
    <property type="match status" value="1"/>
</dbReference>
<sequence>MKKVKAVIMAGGFGTRIQPLTHSIPKPMLPVVNVPMMENVLKQLVKVGIDEVVILLYYKPEIIKNHFKDGSDWGVKIHYVLPDADYGTAGAVGMAREYLDTTFMIVSGDLVTDFDFQKILHYHEKRESKLTITLTSVDNPLQFGVVIVNEEGKIEKFLEKPSWGEVFSDTINTGIYVIEPEILKYIPKGEPFDFAKDLFPLLMQEGIDLLGYTAHGYWRDVGNPESYREVHRDLFLEKVHFDIPGKVIEYPEGTLYLQGNSEIDKSVEIIDTVVIGNNVKIGKNSRLHNVTIGDNVTIGEECKLRNSILWHDITIGKKCVFDNAVICNDNIIEDMVTAKAGVILAEGCHVGKFVTFDQDVTVWPNKEIEPAAIVTNNVVWGTKYKNAIFQEGVIRGKANIEIDCEMSCRIAEAFASLLPEGSTIAIGRDFEDSSRMLKRSFDGGVLATGVNIEDLQVIPASVLRHYIQKNDNINAGAYFRKSIQDPTSVEILLYTSEGHRLNTETAKKVEKNYFKQDFRKVDYKEMGSLNDEASLHKNACANYLEKIKELIDHKIIRGSNFQVVIDLMYGITKEIFPRILSELQIENILLNAYYDRLKLENITHYIKESQHEVAKIVTALEFQLGVLIYPHGQRLTLISDDGEILDRVDALIAVLRLMDIDAATNGKKYRVFLPSWAPDMMDSDFKHLEIDRGKYLNFKREDFKQYDLIATVDGNFAFTEFAYHRDGIYATLKIMELLSRHNILLSQIEKEVKHFFYKRCKIPCPQHKKGKMMRKFIEYAHDKPHSTLDGVKIWENDTDWILMIPDQYTEDLNLFIQANNEEQGKKLHDSYANLIQEWLNE</sequence>
<dbReference type="GO" id="GO:0016779">
    <property type="term" value="F:nucleotidyltransferase activity"/>
    <property type="evidence" value="ECO:0007669"/>
    <property type="project" value="UniProtKB-KW"/>
</dbReference>
<dbReference type="InterPro" id="IPR016055">
    <property type="entry name" value="A-D-PHexomutase_a/b/a-I/II/III"/>
</dbReference>
<evidence type="ECO:0000259" key="9">
    <source>
        <dbReference type="Pfam" id="PF25084"/>
    </source>
</evidence>
<dbReference type="Proteomes" id="UP000192602">
    <property type="component" value="Unassembled WGS sequence"/>
</dbReference>
<dbReference type="InterPro" id="IPR050486">
    <property type="entry name" value="Mannose-1P_guanyltransferase"/>
</dbReference>
<dbReference type="SUPFAM" id="SSF55957">
    <property type="entry name" value="Phosphoglucomutase, C-terminal domain"/>
    <property type="match status" value="1"/>
</dbReference>
<dbReference type="GO" id="GO:0016868">
    <property type="term" value="F:intramolecular phosphotransferase activity"/>
    <property type="evidence" value="ECO:0007669"/>
    <property type="project" value="InterPro"/>
</dbReference>
<keyword evidence="11" id="KW-1185">Reference proteome</keyword>
<keyword evidence="10" id="KW-0808">Transferase</keyword>
<dbReference type="Pfam" id="PF02879">
    <property type="entry name" value="PGM_PMM_II"/>
    <property type="match status" value="1"/>
</dbReference>
<dbReference type="Gene3D" id="2.160.10.10">
    <property type="entry name" value="Hexapeptide repeat proteins"/>
    <property type="match status" value="1"/>
</dbReference>
<evidence type="ECO:0000256" key="4">
    <source>
        <dbReference type="ARBA" id="ARBA00022540"/>
    </source>
</evidence>
<evidence type="ECO:0000259" key="7">
    <source>
        <dbReference type="Pfam" id="PF02878"/>
    </source>
</evidence>
<dbReference type="Gene3D" id="3.30.310.50">
    <property type="entry name" value="Alpha-D-phosphohexomutase, C-terminal domain"/>
    <property type="match status" value="1"/>
</dbReference>
<proteinExistence type="inferred from homology"/>
<dbReference type="RefSeq" id="WP_084275891.1">
    <property type="nucleotide sequence ID" value="NZ_AP026671.1"/>
</dbReference>
<feature type="domain" description="EIF2B subunit epsilon/gamma LbH" evidence="9">
    <location>
        <begin position="254"/>
        <end position="354"/>
    </location>
</feature>
<feature type="domain" description="Nucleotidyl transferase" evidence="6">
    <location>
        <begin position="5"/>
        <end position="234"/>
    </location>
</feature>
<dbReference type="Gene3D" id="3.90.550.10">
    <property type="entry name" value="Spore Coat Polysaccharide Biosynthesis Protein SpsA, Chain A"/>
    <property type="match status" value="1"/>
</dbReference>
<keyword evidence="5" id="KW-0648">Protein biosynthesis</keyword>
<dbReference type="AlphaFoldDB" id="A0A1W1WU02"/>
<dbReference type="InterPro" id="IPR036900">
    <property type="entry name" value="A-D-PHexomutase_C_sf"/>
</dbReference>
<organism evidence="10 11">
    <name type="scientific">Nitratiruptor tergarcus DSM 16512</name>
    <dbReference type="NCBI Taxonomy" id="1069081"/>
    <lineage>
        <taxon>Bacteria</taxon>
        <taxon>Pseudomonadati</taxon>
        <taxon>Campylobacterota</taxon>
        <taxon>Epsilonproteobacteria</taxon>
        <taxon>Nautiliales</taxon>
        <taxon>Nitratiruptoraceae</taxon>
        <taxon>Nitratiruptor</taxon>
    </lineage>
</organism>
<evidence type="ECO:0000313" key="11">
    <source>
        <dbReference type="Proteomes" id="UP000192602"/>
    </source>
</evidence>
<dbReference type="SUPFAM" id="SSF53738">
    <property type="entry name" value="Phosphoglucomutase, first 3 domains"/>
    <property type="match status" value="2"/>
</dbReference>
<dbReference type="Gene3D" id="3.40.120.10">
    <property type="entry name" value="Alpha-D-Glucose-1,6-Bisphosphate, subunit A, domain 3"/>
    <property type="match status" value="3"/>
</dbReference>
<comment type="similarity">
    <text evidence="2">Belongs to the phosphohexose mutase family.</text>
</comment>
<dbReference type="OrthoDB" id="9788272at2"/>
<accession>A0A1W1WU02</accession>
<protein>
    <submittedName>
        <fullName evidence="10">Mannose-1-phosphate guanylyltransferase / phosphomannomutase</fullName>
    </submittedName>
</protein>